<dbReference type="OMA" id="QAMAKPA"/>
<reference evidence="2" key="1">
    <citation type="submission" date="2021-02" db="EMBL/GenBank/DDBJ databases">
        <authorList>
            <person name="Dougan E. K."/>
            <person name="Rhodes N."/>
            <person name="Thang M."/>
            <person name="Chan C."/>
        </authorList>
    </citation>
    <scope>NUCLEOTIDE SEQUENCE</scope>
</reference>
<keyword evidence="1" id="KW-0732">Signal</keyword>
<accession>A0A813F5Y5</accession>
<evidence type="ECO:0000256" key="1">
    <source>
        <dbReference type="SAM" id="SignalP"/>
    </source>
</evidence>
<organism evidence="2 3">
    <name type="scientific">Polarella glacialis</name>
    <name type="common">Dinoflagellate</name>
    <dbReference type="NCBI Taxonomy" id="89957"/>
    <lineage>
        <taxon>Eukaryota</taxon>
        <taxon>Sar</taxon>
        <taxon>Alveolata</taxon>
        <taxon>Dinophyceae</taxon>
        <taxon>Suessiales</taxon>
        <taxon>Suessiaceae</taxon>
        <taxon>Polarella</taxon>
    </lineage>
</organism>
<feature type="signal peptide" evidence="1">
    <location>
        <begin position="1"/>
        <end position="19"/>
    </location>
</feature>
<keyword evidence="3" id="KW-1185">Reference proteome</keyword>
<feature type="non-terminal residue" evidence="2">
    <location>
        <position position="1"/>
    </location>
</feature>
<proteinExistence type="predicted"/>
<gene>
    <name evidence="2" type="ORF">PGLA1383_LOCUS23683</name>
</gene>
<dbReference type="AlphaFoldDB" id="A0A813F5Y5"/>
<sequence length="275" mass="30125">LLLLCLCVVQLLAGPRACGSEVCSSSVAEEADAFEDFLDREELDEADLLEVTLLQTQLHKQRTAVTPVGSGQLDGAGDAATHVTQADDKVISLDHHGKVCMLCSAPLPERLGSRSYTEFRKDCGSRSSPTGPSAEDMALPAVQLWQKEANSSESAELVERTTNGFCELNFAKSCADALVNEDYLYFPKSLDLEHPSMRLNVGWDGRYCHLNGFLEPSVVALQHNFTALRDKARGLCSSKYSKHGIDRLTFLDMLEKSRHEDESSPSLEEAEQTAA</sequence>
<name>A0A813F5Y5_POLGL</name>
<dbReference type="EMBL" id="CAJNNV010018015">
    <property type="protein sequence ID" value="CAE8605574.1"/>
    <property type="molecule type" value="Genomic_DNA"/>
</dbReference>
<evidence type="ECO:0000313" key="3">
    <source>
        <dbReference type="Proteomes" id="UP000654075"/>
    </source>
</evidence>
<evidence type="ECO:0000313" key="2">
    <source>
        <dbReference type="EMBL" id="CAE8605574.1"/>
    </source>
</evidence>
<protein>
    <submittedName>
        <fullName evidence="2">Uncharacterized protein</fullName>
    </submittedName>
</protein>
<dbReference type="OrthoDB" id="406632at2759"/>
<comment type="caution">
    <text evidence="2">The sequence shown here is derived from an EMBL/GenBank/DDBJ whole genome shotgun (WGS) entry which is preliminary data.</text>
</comment>
<feature type="chain" id="PRO_5032583492" evidence="1">
    <location>
        <begin position="20"/>
        <end position="275"/>
    </location>
</feature>
<dbReference type="Proteomes" id="UP000654075">
    <property type="component" value="Unassembled WGS sequence"/>
</dbReference>